<dbReference type="OrthoDB" id="550646at2759"/>
<dbReference type="GO" id="GO:0005576">
    <property type="term" value="C:extracellular region"/>
    <property type="evidence" value="ECO:0007669"/>
    <property type="project" value="TreeGrafter"/>
</dbReference>
<dbReference type="SUPFAM" id="SSF51717">
    <property type="entry name" value="Dihydropteroate synthetase-like"/>
    <property type="match status" value="1"/>
</dbReference>
<dbReference type="Gene3D" id="3.40.50.720">
    <property type="entry name" value="NAD(P)-binding Rossmann-like Domain"/>
    <property type="match status" value="2"/>
</dbReference>
<name>A0A835YZP3_9STRA</name>
<dbReference type="AlphaFoldDB" id="A0A835YZP3"/>
<dbReference type="Gene3D" id="3.20.20.20">
    <property type="entry name" value="Dihydropteroate synthase-like"/>
    <property type="match status" value="1"/>
</dbReference>
<dbReference type="GO" id="GO:0042558">
    <property type="term" value="P:pteridine-containing compound metabolic process"/>
    <property type="evidence" value="ECO:0007669"/>
    <property type="project" value="InterPro"/>
</dbReference>
<keyword evidence="1 3" id="KW-0378">Hydrolase</keyword>
<dbReference type="InterPro" id="IPR036291">
    <property type="entry name" value="NAD(P)-bd_dom_sf"/>
</dbReference>
<dbReference type="InterPro" id="IPR001223">
    <property type="entry name" value="Glyco_hydro18_cat"/>
</dbReference>
<sequence>MVGGDIQIEPDTFKVVNVEWNDDALLQQLQVHRSRGVKVLVSIGGWSFSRADEAFKGTASDRIFPAMASTAANRAAFIQSAIAYATSAAHPLDGIDLDWEYPNYDGTAPAERTNFTLLLQEMYAACKRAGLLLTAATAALQADTHYELSQIHKYLDFINLMTYDFNGGSFPGTTVANANAPIVDCLSRWCANTKAADIDSALSSYINAGVPANKIVLGLATYSRTFTLAAPAGSLLPGVAAAAGDCTISDAVLSWYELKRQMASAGTTATVDNASMSAYTTYGPAKQYWASFDNQETHRRKACWAASKGVLGLMAWDGEMDDNLELLRSIRTNWGTGRDCSNIPAPTCGAPPAALKCPSPPDGTGMAQVDDSSRFWSCCASQDTDNHGLRQRVNAEDHEGIEASCGVKEVKELMCSVDPGGLFFGKTAPQSVQLLAGLARVAAATRCPLLVGPSRKRFVGAIAGGSGAGGGGGSGAGGGGSGDSGGAGGGGGDSGGGGGGGGGSGSGGRAAAAAAATRINQTLAAADTMSLKVAIVGAGKVGLTLGGQLEKQGYVIKFGSRDPTSAKIQEVLKQHPQASADTIAAVTDWADVILLTTPSGSKQCTDEAYAAIAASFGPGVKGKVIIDATDPITDFPAKAWRWEKGTSGAEVLQSFLPDATVYKAFNQVGVGLMAHGDGSKIKGWSGGMLTMMYAGAPEKRDVAEQVISSIGWRPAYVGPIRYARNLEALAELWIHLHVTPNGIAGTSWGPNFHFEPIANQNTDEAYAAIAASFGPGIKGKVLLDATDPVTDYPEMAWRWEKGTSGGEVLQGLLPDTTVYKAFNTVGVGMMAHGDGATVAGWSGGTLTMLYAGAPEKRDVAEQVISAIGWNPAYVGPIRYARNLEALAELWIHLCIPPSGLAGTWWGLNFHFQPVGIQTPPK</sequence>
<dbReference type="GO" id="GO:0004568">
    <property type="term" value="F:chitinase activity"/>
    <property type="evidence" value="ECO:0007669"/>
    <property type="project" value="TreeGrafter"/>
</dbReference>
<evidence type="ECO:0000256" key="4">
    <source>
        <dbReference type="SAM" id="MobiDB-lite"/>
    </source>
</evidence>
<protein>
    <submittedName>
        <fullName evidence="6">Glycosyl hydrolases family 18-domain-containing protein</fullName>
    </submittedName>
</protein>
<evidence type="ECO:0000256" key="1">
    <source>
        <dbReference type="ARBA" id="ARBA00022801"/>
    </source>
</evidence>
<dbReference type="InterPro" id="IPR017853">
    <property type="entry name" value="GH"/>
</dbReference>
<dbReference type="InterPro" id="IPR011005">
    <property type="entry name" value="Dihydropteroate_synth-like_sf"/>
</dbReference>
<dbReference type="SUPFAM" id="SSF54556">
    <property type="entry name" value="Chitinase insertion domain"/>
    <property type="match status" value="1"/>
</dbReference>
<dbReference type="SUPFAM" id="SSF51735">
    <property type="entry name" value="NAD(P)-binding Rossmann-fold domains"/>
    <property type="match status" value="2"/>
</dbReference>
<dbReference type="GO" id="GO:0005975">
    <property type="term" value="P:carbohydrate metabolic process"/>
    <property type="evidence" value="ECO:0007669"/>
    <property type="project" value="InterPro"/>
</dbReference>
<keyword evidence="7" id="KW-1185">Reference proteome</keyword>
<feature type="domain" description="GH18" evidence="5">
    <location>
        <begin position="1"/>
        <end position="337"/>
    </location>
</feature>
<dbReference type="InterPro" id="IPR000489">
    <property type="entry name" value="Pterin-binding_dom"/>
</dbReference>
<feature type="region of interest" description="Disordered" evidence="4">
    <location>
        <begin position="469"/>
        <end position="507"/>
    </location>
</feature>
<dbReference type="EMBL" id="JAFCMP010000246">
    <property type="protein sequence ID" value="KAG5182405.1"/>
    <property type="molecule type" value="Genomic_DNA"/>
</dbReference>
<dbReference type="Proteomes" id="UP000664859">
    <property type="component" value="Unassembled WGS sequence"/>
</dbReference>
<dbReference type="InterPro" id="IPR028939">
    <property type="entry name" value="P5C_Rdtase_cat_N"/>
</dbReference>
<dbReference type="PANTHER" id="PTHR11177">
    <property type="entry name" value="CHITINASE"/>
    <property type="match status" value="1"/>
</dbReference>
<comment type="caution">
    <text evidence="6">The sequence shown here is derived from an EMBL/GenBank/DDBJ whole genome shotgun (WGS) entry which is preliminary data.</text>
</comment>
<evidence type="ECO:0000313" key="6">
    <source>
        <dbReference type="EMBL" id="KAG5182405.1"/>
    </source>
</evidence>
<accession>A0A835YZP3</accession>
<dbReference type="InterPro" id="IPR050314">
    <property type="entry name" value="Glycosyl_Hydrlase_18"/>
</dbReference>
<dbReference type="GO" id="GO:0006032">
    <property type="term" value="P:chitin catabolic process"/>
    <property type="evidence" value="ECO:0007669"/>
    <property type="project" value="TreeGrafter"/>
</dbReference>
<evidence type="ECO:0000256" key="3">
    <source>
        <dbReference type="RuleBase" id="RU000489"/>
    </source>
</evidence>
<dbReference type="SUPFAM" id="SSF51445">
    <property type="entry name" value="(Trans)glycosidases"/>
    <property type="match status" value="1"/>
</dbReference>
<dbReference type="InterPro" id="IPR029070">
    <property type="entry name" value="Chitinase_insertion_sf"/>
</dbReference>
<dbReference type="InterPro" id="IPR001579">
    <property type="entry name" value="Glyco_hydro_18_chit_AS"/>
</dbReference>
<dbReference type="GO" id="GO:0008061">
    <property type="term" value="F:chitin binding"/>
    <property type="evidence" value="ECO:0007669"/>
    <property type="project" value="InterPro"/>
</dbReference>
<evidence type="ECO:0000313" key="7">
    <source>
        <dbReference type="Proteomes" id="UP000664859"/>
    </source>
</evidence>
<dbReference type="Pfam" id="PF00704">
    <property type="entry name" value="Glyco_hydro_18"/>
    <property type="match status" value="1"/>
</dbReference>
<proteinExistence type="predicted"/>
<reference evidence="6" key="1">
    <citation type="submission" date="2021-02" db="EMBL/GenBank/DDBJ databases">
        <title>First Annotated Genome of the Yellow-green Alga Tribonema minus.</title>
        <authorList>
            <person name="Mahan K.M."/>
        </authorList>
    </citation>
    <scope>NUCLEOTIDE SEQUENCE</scope>
    <source>
        <strain evidence="6">UTEX B ZZ1240</strain>
    </source>
</reference>
<keyword evidence="2 3" id="KW-0326">Glycosidase</keyword>
<dbReference type="SMART" id="SM00636">
    <property type="entry name" value="Glyco_18"/>
    <property type="match status" value="1"/>
</dbReference>
<dbReference type="Gene3D" id="3.20.20.80">
    <property type="entry name" value="Glycosidases"/>
    <property type="match status" value="1"/>
</dbReference>
<dbReference type="PROSITE" id="PS01095">
    <property type="entry name" value="GH18_1"/>
    <property type="match status" value="1"/>
</dbReference>
<dbReference type="Gene3D" id="3.10.50.10">
    <property type="match status" value="1"/>
</dbReference>
<dbReference type="InterPro" id="IPR011583">
    <property type="entry name" value="Chitinase_II/V-like_cat"/>
</dbReference>
<dbReference type="Pfam" id="PF03807">
    <property type="entry name" value="F420_oxidored"/>
    <property type="match status" value="1"/>
</dbReference>
<dbReference type="Pfam" id="PF00809">
    <property type="entry name" value="Pterin_bind"/>
    <property type="match status" value="1"/>
</dbReference>
<evidence type="ECO:0000256" key="2">
    <source>
        <dbReference type="ARBA" id="ARBA00023295"/>
    </source>
</evidence>
<dbReference type="PANTHER" id="PTHR11177:SF317">
    <property type="entry name" value="CHITINASE 12-RELATED"/>
    <property type="match status" value="1"/>
</dbReference>
<organism evidence="6 7">
    <name type="scientific">Tribonema minus</name>
    <dbReference type="NCBI Taxonomy" id="303371"/>
    <lineage>
        <taxon>Eukaryota</taxon>
        <taxon>Sar</taxon>
        <taxon>Stramenopiles</taxon>
        <taxon>Ochrophyta</taxon>
        <taxon>PX clade</taxon>
        <taxon>Xanthophyceae</taxon>
        <taxon>Tribonematales</taxon>
        <taxon>Tribonemataceae</taxon>
        <taxon>Tribonema</taxon>
    </lineage>
</organism>
<evidence type="ECO:0000259" key="5">
    <source>
        <dbReference type="PROSITE" id="PS51910"/>
    </source>
</evidence>
<dbReference type="PROSITE" id="PS51910">
    <property type="entry name" value="GH18_2"/>
    <property type="match status" value="1"/>
</dbReference>
<gene>
    <name evidence="6" type="ORF">JKP88DRAFT_348855</name>
</gene>